<comment type="caution">
    <text evidence="2">The sequence shown here is derived from an EMBL/GenBank/DDBJ whole genome shotgun (WGS) entry which is preliminary data.</text>
</comment>
<evidence type="ECO:0000313" key="2">
    <source>
        <dbReference type="EMBL" id="ORY19484.1"/>
    </source>
</evidence>
<dbReference type="Proteomes" id="UP000193144">
    <property type="component" value="Unassembled WGS sequence"/>
</dbReference>
<keyword evidence="3" id="KW-1185">Reference proteome</keyword>
<name>A0A1Y2AAJ1_9PLEO</name>
<sequence>MSPHLPSSETQIFLNLVILLFLHVSFALVNTQAVRWLVTPGAKHHKAIAFGDLRRNTPVIFDAASCFRPHERHIAPVHSFPIG</sequence>
<dbReference type="EMBL" id="MCFA01000002">
    <property type="protein sequence ID" value="ORY19484.1"/>
    <property type="molecule type" value="Genomic_DNA"/>
</dbReference>
<organism evidence="2 3">
    <name type="scientific">Clohesyomyces aquaticus</name>
    <dbReference type="NCBI Taxonomy" id="1231657"/>
    <lineage>
        <taxon>Eukaryota</taxon>
        <taxon>Fungi</taxon>
        <taxon>Dikarya</taxon>
        <taxon>Ascomycota</taxon>
        <taxon>Pezizomycotina</taxon>
        <taxon>Dothideomycetes</taxon>
        <taxon>Pleosporomycetidae</taxon>
        <taxon>Pleosporales</taxon>
        <taxon>Lindgomycetaceae</taxon>
        <taxon>Clohesyomyces</taxon>
    </lineage>
</organism>
<proteinExistence type="predicted"/>
<accession>A0A1Y2AAJ1</accession>
<keyword evidence="1" id="KW-0472">Membrane</keyword>
<feature type="transmembrane region" description="Helical" evidence="1">
    <location>
        <begin position="12"/>
        <end position="29"/>
    </location>
</feature>
<reference evidence="2 3" key="1">
    <citation type="submission" date="2016-07" db="EMBL/GenBank/DDBJ databases">
        <title>Pervasive Adenine N6-methylation of Active Genes in Fungi.</title>
        <authorList>
            <consortium name="DOE Joint Genome Institute"/>
            <person name="Mondo S.J."/>
            <person name="Dannebaum R.O."/>
            <person name="Kuo R.C."/>
            <person name="Labutti K."/>
            <person name="Haridas S."/>
            <person name="Kuo A."/>
            <person name="Salamov A."/>
            <person name="Ahrendt S.R."/>
            <person name="Lipzen A."/>
            <person name="Sullivan W."/>
            <person name="Andreopoulos W.B."/>
            <person name="Clum A."/>
            <person name="Lindquist E."/>
            <person name="Daum C."/>
            <person name="Ramamoorthy G.K."/>
            <person name="Gryganskyi A."/>
            <person name="Culley D."/>
            <person name="Magnuson J.K."/>
            <person name="James T.Y."/>
            <person name="O'Malley M.A."/>
            <person name="Stajich J.E."/>
            <person name="Spatafora J.W."/>
            <person name="Visel A."/>
            <person name="Grigoriev I.V."/>
        </authorList>
    </citation>
    <scope>NUCLEOTIDE SEQUENCE [LARGE SCALE GENOMIC DNA]</scope>
    <source>
        <strain evidence="2 3">CBS 115471</strain>
    </source>
</reference>
<evidence type="ECO:0000313" key="3">
    <source>
        <dbReference type="Proteomes" id="UP000193144"/>
    </source>
</evidence>
<gene>
    <name evidence="2" type="ORF">BCR34DRAFT_552209</name>
</gene>
<evidence type="ECO:0000256" key="1">
    <source>
        <dbReference type="SAM" id="Phobius"/>
    </source>
</evidence>
<dbReference type="AlphaFoldDB" id="A0A1Y2AAJ1"/>
<protein>
    <submittedName>
        <fullName evidence="2">Uncharacterized protein</fullName>
    </submittedName>
</protein>
<keyword evidence="1" id="KW-1133">Transmembrane helix</keyword>
<keyword evidence="1" id="KW-0812">Transmembrane</keyword>